<sequence length="78" mass="8934">MKIQGLEETRRWEDLTESEQTVVTSVHTAGIEGNIAGLKEILDVAKPMIVIGKNWKYCRIHEESAPVVKLLIREYLQK</sequence>
<organism evidence="1 2">
    <name type="scientific">Dyadobacter psychrotolerans</name>
    <dbReference type="NCBI Taxonomy" id="2541721"/>
    <lineage>
        <taxon>Bacteria</taxon>
        <taxon>Pseudomonadati</taxon>
        <taxon>Bacteroidota</taxon>
        <taxon>Cytophagia</taxon>
        <taxon>Cytophagales</taxon>
        <taxon>Spirosomataceae</taxon>
        <taxon>Dyadobacter</taxon>
    </lineage>
</organism>
<dbReference type="Proteomes" id="UP000294850">
    <property type="component" value="Unassembled WGS sequence"/>
</dbReference>
<proteinExistence type="predicted"/>
<keyword evidence="2" id="KW-1185">Reference proteome</keyword>
<dbReference type="RefSeq" id="WP_131962476.1">
    <property type="nucleotide sequence ID" value="NZ_SMFL01000022.1"/>
</dbReference>
<gene>
    <name evidence="1" type="ORF">E0F88_31630</name>
</gene>
<comment type="caution">
    <text evidence="1">The sequence shown here is derived from an EMBL/GenBank/DDBJ whole genome shotgun (WGS) entry which is preliminary data.</text>
</comment>
<dbReference type="AlphaFoldDB" id="A0A4R5DEK0"/>
<name>A0A4R5DEK0_9BACT</name>
<dbReference type="OrthoDB" id="9847343at2"/>
<accession>A0A4R5DEK0</accession>
<reference evidence="1 2" key="1">
    <citation type="submission" date="2019-03" db="EMBL/GenBank/DDBJ databases">
        <title>Dyadobacter AR-3-6 sp. nov., isolated from arctic soil.</title>
        <authorList>
            <person name="Chaudhary D.K."/>
        </authorList>
    </citation>
    <scope>NUCLEOTIDE SEQUENCE [LARGE SCALE GENOMIC DNA]</scope>
    <source>
        <strain evidence="1 2">AR-3-6</strain>
    </source>
</reference>
<protein>
    <submittedName>
        <fullName evidence="1">Uncharacterized protein</fullName>
    </submittedName>
</protein>
<evidence type="ECO:0000313" key="1">
    <source>
        <dbReference type="EMBL" id="TDE09035.1"/>
    </source>
</evidence>
<evidence type="ECO:0000313" key="2">
    <source>
        <dbReference type="Proteomes" id="UP000294850"/>
    </source>
</evidence>
<dbReference type="EMBL" id="SMFL01000022">
    <property type="protein sequence ID" value="TDE09035.1"/>
    <property type="molecule type" value="Genomic_DNA"/>
</dbReference>